<dbReference type="PROSITE" id="PS00369">
    <property type="entry name" value="PTS_HPR_HIS"/>
    <property type="match status" value="1"/>
</dbReference>
<accession>A0A8J8MIK1</accession>
<dbReference type="InterPro" id="IPR035895">
    <property type="entry name" value="HPr-like_sf"/>
</dbReference>
<evidence type="ECO:0000256" key="4">
    <source>
        <dbReference type="ARBA" id="ARBA00022597"/>
    </source>
</evidence>
<dbReference type="InterPro" id="IPR000032">
    <property type="entry name" value="HPr-like"/>
</dbReference>
<dbReference type="NCBIfam" id="TIGR01003">
    <property type="entry name" value="PTS_HPr_family"/>
    <property type="match status" value="1"/>
</dbReference>
<evidence type="ECO:0000313" key="7">
    <source>
        <dbReference type="EMBL" id="QUI22102.1"/>
    </source>
</evidence>
<dbReference type="InterPro" id="IPR050399">
    <property type="entry name" value="HPr"/>
</dbReference>
<proteinExistence type="predicted"/>
<organism evidence="7 8">
    <name type="scientific">Vallitalea pronyensis</name>
    <dbReference type="NCBI Taxonomy" id="1348613"/>
    <lineage>
        <taxon>Bacteria</taxon>
        <taxon>Bacillati</taxon>
        <taxon>Bacillota</taxon>
        <taxon>Clostridia</taxon>
        <taxon>Lachnospirales</taxon>
        <taxon>Vallitaleaceae</taxon>
        <taxon>Vallitalea</taxon>
    </lineage>
</organism>
<evidence type="ECO:0000256" key="2">
    <source>
        <dbReference type="ARBA" id="ARBA00020422"/>
    </source>
</evidence>
<dbReference type="RefSeq" id="WP_212697580.1">
    <property type="nucleotide sequence ID" value="NZ_CP058649.1"/>
</dbReference>
<sequence length="87" mass="9366">MYKKEVKIINEEGLHARPASLFVKIANKYKSEIKIACKGNSGFAKSILNIMALGAHKDSVIEITAEGNDEVEAVEALIEFVAAGCGE</sequence>
<dbReference type="CDD" id="cd00367">
    <property type="entry name" value="PTS-HPr_like"/>
    <property type="match status" value="1"/>
</dbReference>
<evidence type="ECO:0000256" key="1">
    <source>
        <dbReference type="ARBA" id="ARBA00003681"/>
    </source>
</evidence>
<feature type="domain" description="HPr" evidence="6">
    <location>
        <begin position="1"/>
        <end position="87"/>
    </location>
</feature>
<dbReference type="Gene3D" id="3.30.1340.10">
    <property type="entry name" value="HPr-like"/>
    <property type="match status" value="1"/>
</dbReference>
<dbReference type="SUPFAM" id="SSF55594">
    <property type="entry name" value="HPr-like"/>
    <property type="match status" value="1"/>
</dbReference>
<dbReference type="Pfam" id="PF00381">
    <property type="entry name" value="PTS-HPr"/>
    <property type="match status" value="1"/>
</dbReference>
<dbReference type="PANTHER" id="PTHR33705:SF1">
    <property type="entry name" value="PHOSPHOCARRIER PROTEIN HPR"/>
    <property type="match status" value="1"/>
</dbReference>
<dbReference type="PRINTS" id="PR00107">
    <property type="entry name" value="PHOSPHOCPHPR"/>
</dbReference>
<gene>
    <name evidence="7" type="ORF">HZI73_07225</name>
</gene>
<dbReference type="PROSITE" id="PS51350">
    <property type="entry name" value="PTS_HPR_DOM"/>
    <property type="match status" value="1"/>
</dbReference>
<reference evidence="7" key="1">
    <citation type="submission" date="2020-07" db="EMBL/GenBank/DDBJ databases">
        <title>Vallitalea pronyensis genome.</title>
        <authorList>
            <person name="Postec A."/>
        </authorList>
    </citation>
    <scope>NUCLEOTIDE SEQUENCE</scope>
    <source>
        <strain evidence="7">FatNI3</strain>
    </source>
</reference>
<dbReference type="KEGG" id="vpy:HZI73_07225"/>
<keyword evidence="4" id="KW-0762">Sugar transport</keyword>
<protein>
    <recommendedName>
        <fullName evidence="2">Phosphocarrier protein HPr</fullName>
    </recommendedName>
    <alternativeName>
        <fullName evidence="5">Histidine-containing protein</fullName>
    </alternativeName>
</protein>
<evidence type="ECO:0000259" key="6">
    <source>
        <dbReference type="PROSITE" id="PS51350"/>
    </source>
</evidence>
<evidence type="ECO:0000256" key="3">
    <source>
        <dbReference type="ARBA" id="ARBA00022448"/>
    </source>
</evidence>
<name>A0A8J8MIK1_9FIRM</name>
<dbReference type="PANTHER" id="PTHR33705">
    <property type="entry name" value="PHOSPHOCARRIER PROTEIN HPR"/>
    <property type="match status" value="1"/>
</dbReference>
<keyword evidence="3" id="KW-0813">Transport</keyword>
<keyword evidence="8" id="KW-1185">Reference proteome</keyword>
<evidence type="ECO:0000256" key="5">
    <source>
        <dbReference type="ARBA" id="ARBA00033055"/>
    </source>
</evidence>
<dbReference type="Proteomes" id="UP000683246">
    <property type="component" value="Chromosome"/>
</dbReference>
<dbReference type="EMBL" id="CP058649">
    <property type="protein sequence ID" value="QUI22102.1"/>
    <property type="molecule type" value="Genomic_DNA"/>
</dbReference>
<dbReference type="AlphaFoldDB" id="A0A8J8MIK1"/>
<dbReference type="InterPro" id="IPR001020">
    <property type="entry name" value="PTS_HPr_His_P_site"/>
</dbReference>
<evidence type="ECO:0000313" key="8">
    <source>
        <dbReference type="Proteomes" id="UP000683246"/>
    </source>
</evidence>
<comment type="function">
    <text evidence="1">General (non sugar-specific) component of the phosphoenolpyruvate-dependent sugar phosphotransferase system (sugar PTS). This major carbohydrate active-transport system catalyzes the phosphorylation of incoming sugar substrates concomitantly with their translocation across the cell membrane. The phosphoryl group from phosphoenolpyruvate (PEP) is transferred to the phosphoryl carrier protein HPr by enzyme I. Phospho-HPr then transfers it to the PTS EIIA domain.</text>
</comment>